<dbReference type="EMBL" id="RBTN01000220">
    <property type="protein sequence ID" value="RMT73663.1"/>
    <property type="molecule type" value="Genomic_DNA"/>
</dbReference>
<evidence type="ECO:0000313" key="5">
    <source>
        <dbReference type="Proteomes" id="UP000268636"/>
    </source>
</evidence>
<name>A0A267K2K1_PSESS</name>
<reference evidence="3 5" key="2">
    <citation type="submission" date="2018-08" db="EMBL/GenBank/DDBJ databases">
        <title>Recombination of ecologically and evolutionarily significant loci maintains genetic cohesion in the Pseudomonas syringae species complex.</title>
        <authorList>
            <person name="Dillon M."/>
            <person name="Thakur S."/>
            <person name="Almeida R.N.D."/>
            <person name="Weir B.S."/>
            <person name="Guttman D.S."/>
        </authorList>
    </citation>
    <scope>NUCLEOTIDE SEQUENCE [LARGE SCALE GENOMIC DNA]</scope>
    <source>
        <strain evidence="3 5">ICMP 13786</strain>
    </source>
</reference>
<organism evidence="3 5">
    <name type="scientific">Pseudomonas savastanoi pv. nerii</name>
    <dbReference type="NCBI Taxonomy" id="360921"/>
    <lineage>
        <taxon>Bacteria</taxon>
        <taxon>Pseudomonadati</taxon>
        <taxon>Pseudomonadota</taxon>
        <taxon>Gammaproteobacteria</taxon>
        <taxon>Pseudomonadales</taxon>
        <taxon>Pseudomonadaceae</taxon>
        <taxon>Pseudomonas</taxon>
    </lineage>
</organism>
<dbReference type="Proteomes" id="UP000268636">
    <property type="component" value="Unassembled WGS sequence"/>
</dbReference>
<gene>
    <name evidence="3" type="ORF">ALP42_02435</name>
    <name evidence="2" type="ORF">CC205_20970</name>
</gene>
<dbReference type="EMBL" id="NIAY01000113">
    <property type="protein sequence ID" value="PAB28678.1"/>
    <property type="molecule type" value="Genomic_DNA"/>
</dbReference>
<dbReference type="AlphaFoldDB" id="A0A267K2K1"/>
<accession>A0A267K2K1</accession>
<feature type="region of interest" description="Disordered" evidence="1">
    <location>
        <begin position="1"/>
        <end position="22"/>
    </location>
</feature>
<evidence type="ECO:0000313" key="4">
    <source>
        <dbReference type="Proteomes" id="UP000216306"/>
    </source>
</evidence>
<evidence type="ECO:0000313" key="2">
    <source>
        <dbReference type="EMBL" id="PAB28678.1"/>
    </source>
</evidence>
<sequence>MEKLTPTTEPRFVDHHNGLIDPPPIFVTRTTLRAILNKHGAKISGLGMSSKPDELMPSNTTMDELPSGTNR</sequence>
<feature type="compositionally biased region" description="Polar residues" evidence="1">
    <location>
        <begin position="57"/>
        <end position="71"/>
    </location>
</feature>
<feature type="region of interest" description="Disordered" evidence="1">
    <location>
        <begin position="44"/>
        <end position="71"/>
    </location>
</feature>
<comment type="caution">
    <text evidence="3">The sequence shown here is derived from an EMBL/GenBank/DDBJ whole genome shotgun (WGS) entry which is preliminary data.</text>
</comment>
<proteinExistence type="predicted"/>
<dbReference type="Proteomes" id="UP000216306">
    <property type="component" value="Unassembled WGS sequence"/>
</dbReference>
<evidence type="ECO:0000313" key="3">
    <source>
        <dbReference type="EMBL" id="RMT73663.1"/>
    </source>
</evidence>
<dbReference type="RefSeq" id="WP_080719071.1">
    <property type="nucleotide sequence ID" value="NZ_LIHX01000144.1"/>
</dbReference>
<evidence type="ECO:0000256" key="1">
    <source>
        <dbReference type="SAM" id="MobiDB-lite"/>
    </source>
</evidence>
<reference evidence="2 4" key="1">
    <citation type="submission" date="2017-05" db="EMBL/GenBank/DDBJ databases">
        <title>Comparative genomic of Pseudomonas savastanoi pathovars.</title>
        <authorList>
            <person name="Pintado A."/>
            <person name="Moreno-Perez A."/>
            <person name="Caballo-Ponce E."/>
            <person name="Murillo J."/>
            <person name="Bardaji L."/>
            <person name="Cerboneschi M."/>
            <person name="Rodriguez-Palenzuela P."/>
            <person name="Ramos C."/>
            <person name="Tegli S."/>
        </authorList>
    </citation>
    <scope>NUCLEOTIDE SEQUENCE [LARGE SCALE GENOMIC DNA]</scope>
    <source>
        <strain evidence="2 4">ESC 23</strain>
    </source>
</reference>
<protein>
    <submittedName>
        <fullName evidence="3">Uncharacterized protein</fullName>
    </submittedName>
</protein>